<protein>
    <recommendedName>
        <fullName evidence="3">DUF2283 domain-containing protein</fullName>
    </recommendedName>
</protein>
<dbReference type="InterPro" id="IPR019270">
    <property type="entry name" value="DUF2283"/>
</dbReference>
<comment type="caution">
    <text evidence="1">The sequence shown here is derived from an EMBL/GenBank/DDBJ whole genome shotgun (WGS) entry which is preliminary data.</text>
</comment>
<accession>A0A2M7T6K0</accession>
<dbReference type="Pfam" id="PF10049">
    <property type="entry name" value="DUF2283"/>
    <property type="match status" value="1"/>
</dbReference>
<evidence type="ECO:0008006" key="3">
    <source>
        <dbReference type="Google" id="ProtNLM"/>
    </source>
</evidence>
<name>A0A2M7T6K0_9ACTN</name>
<dbReference type="Proteomes" id="UP000230956">
    <property type="component" value="Unassembled WGS sequence"/>
</dbReference>
<dbReference type="RefSeq" id="WP_286678914.1">
    <property type="nucleotide sequence ID" value="NZ_MNXI01000115.1"/>
</dbReference>
<gene>
    <name evidence="1" type="ORF">COY37_09965</name>
</gene>
<sequence length="66" mass="7293">MRLKIDRENDALYLRLDESAIVDSEEVKPGVILDYDANDSVVGIEILGISKRISAESLSDIEVETA</sequence>
<dbReference type="AlphaFoldDB" id="A0A2M7T6K0"/>
<dbReference type="PANTHER" id="PTHR37029">
    <property type="entry name" value="SSR1768 PROTEIN"/>
    <property type="match status" value="1"/>
</dbReference>
<dbReference type="PANTHER" id="PTHR37029:SF1">
    <property type="entry name" value="SSR1768 PROTEIN"/>
    <property type="match status" value="1"/>
</dbReference>
<reference evidence="2" key="1">
    <citation type="submission" date="2017-09" db="EMBL/GenBank/DDBJ databases">
        <title>Depth-based differentiation of microbial function through sediment-hosted aquifers and enrichment of novel symbionts in the deep terrestrial subsurface.</title>
        <authorList>
            <person name="Probst A.J."/>
            <person name="Ladd B."/>
            <person name="Jarett J.K."/>
            <person name="Geller-Mcgrath D.E."/>
            <person name="Sieber C.M.K."/>
            <person name="Emerson J.B."/>
            <person name="Anantharaman K."/>
            <person name="Thomas B.C."/>
            <person name="Malmstrom R."/>
            <person name="Stieglmeier M."/>
            <person name="Klingl A."/>
            <person name="Woyke T."/>
            <person name="Ryan C.M."/>
            <person name="Banfield J.F."/>
        </authorList>
    </citation>
    <scope>NUCLEOTIDE SEQUENCE [LARGE SCALE GENOMIC DNA]</scope>
</reference>
<proteinExistence type="predicted"/>
<organism evidence="1 2">
    <name type="scientific">Candidatus Aquicultor secundus</name>
    <dbReference type="NCBI Taxonomy" id="1973895"/>
    <lineage>
        <taxon>Bacteria</taxon>
        <taxon>Bacillati</taxon>
        <taxon>Actinomycetota</taxon>
        <taxon>Candidatus Aquicultoria</taxon>
        <taxon>Candidatus Aquicultorales</taxon>
        <taxon>Candidatus Aquicultoraceae</taxon>
        <taxon>Candidatus Aquicultor</taxon>
    </lineage>
</organism>
<evidence type="ECO:0000313" key="2">
    <source>
        <dbReference type="Proteomes" id="UP000230956"/>
    </source>
</evidence>
<evidence type="ECO:0000313" key="1">
    <source>
        <dbReference type="EMBL" id="PIZ35648.1"/>
    </source>
</evidence>
<dbReference type="EMBL" id="PFNG01000231">
    <property type="protein sequence ID" value="PIZ35648.1"/>
    <property type="molecule type" value="Genomic_DNA"/>
</dbReference>